<evidence type="ECO:0000256" key="5">
    <source>
        <dbReference type="ARBA" id="ARBA00022676"/>
    </source>
</evidence>
<dbReference type="InterPro" id="IPR011835">
    <property type="entry name" value="GS/SS"/>
</dbReference>
<comment type="similarity">
    <text evidence="4 8">Belongs to the glycosyltransferase 1 family. Bacterial/plant glycogen synthase subfamily.</text>
</comment>
<feature type="domain" description="Glycosyl transferase family 1" evidence="9">
    <location>
        <begin position="300"/>
        <end position="424"/>
    </location>
</feature>
<dbReference type="NCBIfam" id="NF001899">
    <property type="entry name" value="PRK00654.1-2"/>
    <property type="match status" value="1"/>
</dbReference>
<comment type="pathway">
    <text evidence="3 8">Glycan biosynthesis; glycogen biosynthesis.</text>
</comment>
<dbReference type="HOGENOM" id="CLU_009583_18_2_0"/>
<dbReference type="RefSeq" id="WP_005009476.1">
    <property type="nucleotide sequence ID" value="NZ_HG422173.1"/>
</dbReference>
<comment type="catalytic activity">
    <reaction evidence="1 8">
        <text>[(1-&gt;4)-alpha-D-glucosyl](n) + ADP-alpha-D-glucose = [(1-&gt;4)-alpha-D-glucosyl](n+1) + ADP + H(+)</text>
        <dbReference type="Rhea" id="RHEA:18189"/>
        <dbReference type="Rhea" id="RHEA-COMP:9584"/>
        <dbReference type="Rhea" id="RHEA-COMP:9587"/>
        <dbReference type="ChEBI" id="CHEBI:15378"/>
        <dbReference type="ChEBI" id="CHEBI:15444"/>
        <dbReference type="ChEBI" id="CHEBI:57498"/>
        <dbReference type="ChEBI" id="CHEBI:456216"/>
        <dbReference type="EC" id="2.4.1.21"/>
    </reaction>
</comment>
<keyword evidence="6 8" id="KW-0808">Transferase</keyword>
<dbReference type="PANTHER" id="PTHR45825">
    <property type="entry name" value="GRANULE-BOUND STARCH SYNTHASE 1, CHLOROPLASTIC/AMYLOPLASTIC"/>
    <property type="match status" value="1"/>
</dbReference>
<evidence type="ECO:0000256" key="3">
    <source>
        <dbReference type="ARBA" id="ARBA00004964"/>
    </source>
</evidence>
<dbReference type="InterPro" id="IPR001296">
    <property type="entry name" value="Glyco_trans_1"/>
</dbReference>
<name>M1Z0A2_NITG3</name>
<protein>
    <recommendedName>
        <fullName evidence="8">Glycogen synthase</fullName>
        <ecNumber evidence="8">2.4.1.21</ecNumber>
    </recommendedName>
    <alternativeName>
        <fullName evidence="8">Starch [bacterial glycogen] synthase</fullName>
    </alternativeName>
</protein>
<dbReference type="InParanoid" id="M1Z0A2"/>
<dbReference type="EC" id="2.4.1.21" evidence="8"/>
<evidence type="ECO:0000313" key="12">
    <source>
        <dbReference type="Proteomes" id="UP000011704"/>
    </source>
</evidence>
<evidence type="ECO:0000256" key="4">
    <source>
        <dbReference type="ARBA" id="ARBA00010281"/>
    </source>
</evidence>
<dbReference type="STRING" id="1266370.NITGR_590026"/>
<dbReference type="OrthoDB" id="9808590at2"/>
<dbReference type="CDD" id="cd03791">
    <property type="entry name" value="GT5_Glycogen_synthase_DULL1-like"/>
    <property type="match status" value="1"/>
</dbReference>
<keyword evidence="5 8" id="KW-0328">Glycosyltransferase</keyword>
<dbReference type="NCBIfam" id="TIGR02095">
    <property type="entry name" value="glgA"/>
    <property type="match status" value="1"/>
</dbReference>
<evidence type="ECO:0000256" key="1">
    <source>
        <dbReference type="ARBA" id="ARBA00001478"/>
    </source>
</evidence>
<proteinExistence type="inferred from homology"/>
<dbReference type="Proteomes" id="UP000011704">
    <property type="component" value="Unassembled WGS sequence"/>
</dbReference>
<evidence type="ECO:0000256" key="6">
    <source>
        <dbReference type="ARBA" id="ARBA00022679"/>
    </source>
</evidence>
<organism evidence="11 12">
    <name type="scientific">Nitrospina gracilis (strain 3/211)</name>
    <dbReference type="NCBI Taxonomy" id="1266370"/>
    <lineage>
        <taxon>Bacteria</taxon>
        <taxon>Pseudomonadati</taxon>
        <taxon>Nitrospinota/Tectimicrobiota group</taxon>
        <taxon>Nitrospinota</taxon>
        <taxon>Nitrospinia</taxon>
        <taxon>Nitrospinales</taxon>
        <taxon>Nitrospinaceae</taxon>
        <taxon>Nitrospina</taxon>
    </lineage>
</organism>
<feature type="binding site" evidence="8">
    <location>
        <position position="19"/>
    </location>
    <ligand>
        <name>ADP-alpha-D-glucose</name>
        <dbReference type="ChEBI" id="CHEBI:57498"/>
    </ligand>
</feature>
<dbReference type="Pfam" id="PF00534">
    <property type="entry name" value="Glycos_transf_1"/>
    <property type="match status" value="1"/>
</dbReference>
<feature type="domain" description="Starch synthase catalytic" evidence="10">
    <location>
        <begin position="6"/>
        <end position="247"/>
    </location>
</feature>
<evidence type="ECO:0000313" key="11">
    <source>
        <dbReference type="EMBL" id="CCQ91150.1"/>
    </source>
</evidence>
<evidence type="ECO:0000259" key="9">
    <source>
        <dbReference type="Pfam" id="PF00534"/>
    </source>
</evidence>
<dbReference type="PANTHER" id="PTHR45825:SF11">
    <property type="entry name" value="ALPHA AMYLASE DOMAIN-CONTAINING PROTEIN"/>
    <property type="match status" value="1"/>
</dbReference>
<evidence type="ECO:0000256" key="2">
    <source>
        <dbReference type="ARBA" id="ARBA00002764"/>
    </source>
</evidence>
<evidence type="ECO:0000256" key="8">
    <source>
        <dbReference type="HAMAP-Rule" id="MF_00484"/>
    </source>
</evidence>
<dbReference type="Gene3D" id="3.40.50.2000">
    <property type="entry name" value="Glycogen Phosphorylase B"/>
    <property type="match status" value="2"/>
</dbReference>
<dbReference type="GO" id="GO:0004373">
    <property type="term" value="F:alpha-1,4-glucan glucosyltransferase (UDP-glucose donor) activity"/>
    <property type="evidence" value="ECO:0007669"/>
    <property type="project" value="InterPro"/>
</dbReference>
<reference evidence="11 12" key="1">
    <citation type="journal article" date="2013" name="Front. Microbiol.">
        <title>The genome of Nitrospina gracilis illuminates the metabolism and evolution of the major marine nitrite oxidizer.</title>
        <authorList>
            <person name="Luecker S."/>
            <person name="Nowka B."/>
            <person name="Rattei T."/>
            <person name="Spieck E."/>
            <person name="and Daims H."/>
        </authorList>
    </citation>
    <scope>NUCLEOTIDE SEQUENCE [LARGE SCALE GENOMIC DNA]</scope>
    <source>
        <strain evidence="11 12">3/211</strain>
    </source>
</reference>
<keyword evidence="7 8" id="KW-0320">Glycogen biosynthesis</keyword>
<evidence type="ECO:0000259" key="10">
    <source>
        <dbReference type="Pfam" id="PF08323"/>
    </source>
</evidence>
<dbReference type="UniPathway" id="UPA00164"/>
<dbReference type="SUPFAM" id="SSF53756">
    <property type="entry name" value="UDP-Glycosyltransferase/glycogen phosphorylase"/>
    <property type="match status" value="1"/>
</dbReference>
<comment type="caution">
    <text evidence="11">The sequence shown here is derived from an EMBL/GenBank/DDBJ whole genome shotgun (WGS) entry which is preliminary data.</text>
</comment>
<comment type="function">
    <text evidence="2 8">Synthesizes alpha-1,4-glucan chains using ADP-glucose.</text>
</comment>
<dbReference type="EMBL" id="CAQJ01000065">
    <property type="protein sequence ID" value="CCQ91150.1"/>
    <property type="molecule type" value="Genomic_DNA"/>
</dbReference>
<dbReference type="GO" id="GO:0005978">
    <property type="term" value="P:glycogen biosynthetic process"/>
    <property type="evidence" value="ECO:0007669"/>
    <property type="project" value="UniProtKB-UniRule"/>
</dbReference>
<sequence>MARPLKILSVAAEAHPFAKTGGLGDVCGALPLAHHRLGHDVRCVLPHYSSLTPALHRNGIENTGRTLSIPVGIANPQATLHLAHLQNRVPLYLIGNDFYFGRKGLYGEGGTDYPDNASRFSFFCRAALEWCKATRFQPDIIHCHDWQAGLVPAYLKLVYQDDPFFKNTRTLFTIHNLGYQGNFDASALSTVHLPADAFHSQGLEFHGRFSFLKAGLVYSNLLTTVSKRYRQEILLAENGFQMDGILRDRKENLYGVLNGVDYEEWNPENDPWIPAPFDSGNLKGKALCREALLKELRLKVPARQPLVAMVTRLSWQKGIDLVQKGFDQIMKEAVGLVLLGVGDPAYEAFFTEQAQRYAGRFACRLAFDEGLAHRIIAGSDLLLMPSVYEPCGLTQMYALRYGTVPVARSVGGLADTVKNFNPETGRGTGFNFRRFELKYLVQSLRKATGLFADRTQWRRLMQNGMSQNLSWKRAATEYIRLYRKTLRET</sequence>
<dbReference type="HAMAP" id="MF_00484">
    <property type="entry name" value="Glycogen_synth"/>
    <property type="match status" value="1"/>
</dbReference>
<dbReference type="AlphaFoldDB" id="M1Z0A2"/>
<gene>
    <name evidence="8 11" type="primary">glgA</name>
    <name evidence="11" type="ORF">NITGR_590026</name>
</gene>
<keyword evidence="12" id="KW-1185">Reference proteome</keyword>
<dbReference type="FunCoup" id="M1Z0A2">
    <property type="interactions" value="252"/>
</dbReference>
<accession>M1Z0A2</accession>
<dbReference type="InterPro" id="IPR013534">
    <property type="entry name" value="Starch_synth_cat_dom"/>
</dbReference>
<dbReference type="Pfam" id="PF08323">
    <property type="entry name" value="Glyco_transf_5"/>
    <property type="match status" value="1"/>
</dbReference>
<evidence type="ECO:0000256" key="7">
    <source>
        <dbReference type="ARBA" id="ARBA00023056"/>
    </source>
</evidence>
<dbReference type="GO" id="GO:0009011">
    <property type="term" value="F:alpha-1,4-glucan glucosyltransferase (ADP-glucose donor) activity"/>
    <property type="evidence" value="ECO:0007669"/>
    <property type="project" value="UniProtKB-UniRule"/>
</dbReference>